<keyword evidence="2" id="KW-0472">Membrane</keyword>
<dbReference type="RefSeq" id="WP_211936645.1">
    <property type="nucleotide sequence ID" value="NZ_CP073078.1"/>
</dbReference>
<feature type="compositionally biased region" description="Basic and acidic residues" evidence="1">
    <location>
        <begin position="62"/>
        <end position="71"/>
    </location>
</feature>
<accession>A0A975FW69</accession>
<reference evidence="3" key="1">
    <citation type="submission" date="2021-04" db="EMBL/GenBank/DDBJ databases">
        <title>The complete genome sequence of Caulobacter sp. S6.</title>
        <authorList>
            <person name="Tang Y."/>
            <person name="Ouyang W."/>
            <person name="Liu Q."/>
            <person name="Huang B."/>
            <person name="Guo Z."/>
            <person name="Lei P."/>
        </authorList>
    </citation>
    <scope>NUCLEOTIDE SEQUENCE</scope>
    <source>
        <strain evidence="3">S6</strain>
    </source>
</reference>
<dbReference type="AlphaFoldDB" id="A0A975FW69"/>
<sequence>MSGRDWRPFSPGSRARIGFDKSQPETDAIAEGDNRNSGAQDTASASQGASGGNGHANPIAEDPERPNRNDPPKASGGVALVVSIITAAIAAAGVWVSNGNLEATKRQADAASGQLSVMMEQLSDARSSAAAADSAAAIEMAKQDKQISANQTLAAAAANQAIAAKTSAEALKGQVALMQAQQRPWITLNISTKNPLQFFNLPDGPHAFMPLDIRLENIGQSPAFNVNSVTWGYLSYPGHADFTQEATSRCESFRKEVLDNPNRGEILFPHDHVDISLNDQRHFATQAIGFMPKEIASAADRENNITIFLYGCVDYMFGKPKTHHQSGVIFQLFKRVKLQNGQTALDYNFKIGENIPASDILFLKTPSDSWQTD</sequence>
<gene>
    <name evidence="3" type="ORF">KCG34_16070</name>
</gene>
<keyword evidence="4" id="KW-1185">Reference proteome</keyword>
<dbReference type="KEGG" id="caul:KCG34_16070"/>
<evidence type="ECO:0000256" key="2">
    <source>
        <dbReference type="SAM" id="Phobius"/>
    </source>
</evidence>
<evidence type="ECO:0000313" key="3">
    <source>
        <dbReference type="EMBL" id="QUD86593.1"/>
    </source>
</evidence>
<evidence type="ECO:0000256" key="1">
    <source>
        <dbReference type="SAM" id="MobiDB-lite"/>
    </source>
</evidence>
<name>A0A975FW69_9CAUL</name>
<dbReference type="EMBL" id="CP073078">
    <property type="protein sequence ID" value="QUD86593.1"/>
    <property type="molecule type" value="Genomic_DNA"/>
</dbReference>
<protein>
    <submittedName>
        <fullName evidence="3">Uncharacterized protein</fullName>
    </submittedName>
</protein>
<organism evidence="3 4">
    <name type="scientific">Phenylobacterium montanum</name>
    <dbReference type="NCBI Taxonomy" id="2823693"/>
    <lineage>
        <taxon>Bacteria</taxon>
        <taxon>Pseudomonadati</taxon>
        <taxon>Pseudomonadota</taxon>
        <taxon>Alphaproteobacteria</taxon>
        <taxon>Caulobacterales</taxon>
        <taxon>Caulobacteraceae</taxon>
        <taxon>Phenylobacterium</taxon>
    </lineage>
</organism>
<feature type="compositionally biased region" description="Low complexity" evidence="1">
    <location>
        <begin position="37"/>
        <end position="48"/>
    </location>
</feature>
<keyword evidence="2" id="KW-1133">Transmembrane helix</keyword>
<dbReference type="Proteomes" id="UP000676409">
    <property type="component" value="Chromosome"/>
</dbReference>
<evidence type="ECO:0000313" key="4">
    <source>
        <dbReference type="Proteomes" id="UP000676409"/>
    </source>
</evidence>
<keyword evidence="2" id="KW-0812">Transmembrane</keyword>
<feature type="region of interest" description="Disordered" evidence="1">
    <location>
        <begin position="1"/>
        <end position="74"/>
    </location>
</feature>
<proteinExistence type="predicted"/>
<feature type="transmembrane region" description="Helical" evidence="2">
    <location>
        <begin position="74"/>
        <end position="96"/>
    </location>
</feature>